<dbReference type="PANTHER" id="PTHR35861">
    <property type="match status" value="1"/>
</dbReference>
<dbReference type="InterPro" id="IPR052042">
    <property type="entry name" value="Tail_sheath_structural"/>
</dbReference>
<reference evidence="1" key="1">
    <citation type="submission" date="2016-09" db="EMBL/GenBank/DDBJ databases">
        <title>Whole Genome Sequencing of Salmonella enterica subsp. enterica serovar Nottingham.</title>
        <authorList>
            <person name="Zheng J."/>
            <person name="Wang H."/>
        </authorList>
    </citation>
    <scope>NUCLEOTIDE SEQUENCE [LARGE SCALE GENOMIC DNA]</scope>
    <source>
        <strain evidence="1">CFSAN055411</strain>
    </source>
</reference>
<dbReference type="RefSeq" id="WP_057516512.1">
    <property type="nucleotide sequence ID" value="NZ_CP030203.1"/>
</dbReference>
<proteinExistence type="predicted"/>
<dbReference type="Proteomes" id="UP000852880">
    <property type="component" value="Unassembled WGS sequence"/>
</dbReference>
<organism evidence="1">
    <name type="scientific">Salmonella enterica</name>
    <name type="common">Salmonella choleraesuis</name>
    <dbReference type="NCBI Taxonomy" id="28901"/>
    <lineage>
        <taxon>Bacteria</taxon>
        <taxon>Pseudomonadati</taxon>
        <taxon>Pseudomonadota</taxon>
        <taxon>Gammaproteobacteria</taxon>
        <taxon>Enterobacterales</taxon>
        <taxon>Enterobacteriaceae</taxon>
        <taxon>Salmonella</taxon>
    </lineage>
</organism>
<evidence type="ECO:0000313" key="1">
    <source>
        <dbReference type="EMBL" id="OEH97259.1"/>
    </source>
</evidence>
<name>A0A3F3IET7_SALER</name>
<comment type="caution">
    <text evidence="1">The sequence shown here is derived from an EMBL/GenBank/DDBJ whole genome shotgun (WGS) entry which is preliminary data.</text>
</comment>
<protein>
    <submittedName>
        <fullName evidence="1">Phage tail protein</fullName>
    </submittedName>
</protein>
<dbReference type="PANTHER" id="PTHR35861:SF2">
    <property type="entry name" value="FELS-2 PROPHAGE PROTEIN"/>
    <property type="match status" value="1"/>
</dbReference>
<accession>A0A3F3IET7</accession>
<sequence>MGYRHGIYTSEIPTSITPPVNVSAGLIVAFGTSPVNQLDNPSSAVNKPVIAYTYAEAVSKIGFSTNFEKYTLSEVIKVAFGIYGVAPVVFINVLDPTKHKADVVDEAVKLSGGKATLAKDGVLYDSVVVKSAAPDAAVLVVDTDYILALDDDGYTVITAITGGAIKDKDAALTVSYTHLDPDAVTKDDIIGGVDLNTKLSTGLELLADVYPRFKLVPGQVIAPGFSTDSEVGQLMATKSAMISELFKAEALTDAPTDTAIISDYSAVPEWKQNNNQLAANQTVCWPMVKLGDTIYYHSTHLAAATCLMDSKNGDVPSRSPSNITLQMDGAVRKDGSEVWLNNSQANYLNGQGIVTSLNFDGWKSWGNRTAIYPKNTDPKDAFRVGRRMFNWTGNTLILTHWSKIDDPANRRLIESVVTSANIWFNGLTGNQDIAGGKVEFNQAENPTTALMDGIVKFHVKFTPYSPARDIEFIMEYNPDYLLNLFGSAN</sequence>
<gene>
    <name evidence="1" type="ORF">BH006_20775</name>
</gene>
<dbReference type="AlphaFoldDB" id="A0A3F3IET7"/>
<dbReference type="EMBL" id="MJEL01000014">
    <property type="protein sequence ID" value="OEH97259.1"/>
    <property type="molecule type" value="Genomic_DNA"/>
</dbReference>